<accession>A0A7S3XFN7</accession>
<keyword evidence="1" id="KW-1133">Transmembrane helix</keyword>
<name>A0A7S3XFN7_9CHLO</name>
<sequence>MVPEAVEKAGAETIGVATVGSICAFEVFRVAVDAYYGSDAPGAAPVATPVHTSALVNALANASVGAATLLTLWAIARLQGASKRLLRNKSMDGRKLDV</sequence>
<keyword evidence="1" id="KW-0472">Membrane</keyword>
<evidence type="ECO:0000313" key="2">
    <source>
        <dbReference type="EMBL" id="CAE0613624.1"/>
    </source>
</evidence>
<proteinExistence type="predicted"/>
<evidence type="ECO:0000256" key="1">
    <source>
        <dbReference type="SAM" id="Phobius"/>
    </source>
</evidence>
<keyword evidence="1" id="KW-0812">Transmembrane</keyword>
<dbReference type="EMBL" id="HBIS01009168">
    <property type="protein sequence ID" value="CAE0613624.1"/>
    <property type="molecule type" value="Transcribed_RNA"/>
</dbReference>
<reference evidence="2" key="1">
    <citation type="submission" date="2021-01" db="EMBL/GenBank/DDBJ databases">
        <authorList>
            <person name="Corre E."/>
            <person name="Pelletier E."/>
            <person name="Niang G."/>
            <person name="Scheremetjew M."/>
            <person name="Finn R."/>
            <person name="Kale V."/>
            <person name="Holt S."/>
            <person name="Cochrane G."/>
            <person name="Meng A."/>
            <person name="Brown T."/>
            <person name="Cohen L."/>
        </authorList>
    </citation>
    <scope>NUCLEOTIDE SEQUENCE</scope>
    <source>
        <strain evidence="2">CCMP1897</strain>
    </source>
</reference>
<gene>
    <name evidence="2" type="ORF">PSAL00342_LOCUS7523</name>
</gene>
<protein>
    <submittedName>
        <fullName evidence="2">Uncharacterized protein</fullName>
    </submittedName>
</protein>
<dbReference type="AlphaFoldDB" id="A0A7S3XFN7"/>
<feature type="transmembrane region" description="Helical" evidence="1">
    <location>
        <begin position="54"/>
        <end position="76"/>
    </location>
</feature>
<organism evidence="2">
    <name type="scientific">Picocystis salinarum</name>
    <dbReference type="NCBI Taxonomy" id="88271"/>
    <lineage>
        <taxon>Eukaryota</taxon>
        <taxon>Viridiplantae</taxon>
        <taxon>Chlorophyta</taxon>
        <taxon>Picocystophyceae</taxon>
        <taxon>Picocystales</taxon>
        <taxon>Picocystaceae</taxon>
        <taxon>Picocystis</taxon>
    </lineage>
</organism>